<dbReference type="SUPFAM" id="SSF46894">
    <property type="entry name" value="C-terminal effector domain of the bipartite response regulators"/>
    <property type="match status" value="1"/>
</dbReference>
<accession>A0A4Z0GCL8</accession>
<dbReference type="InterPro" id="IPR036388">
    <property type="entry name" value="WH-like_DNA-bd_sf"/>
</dbReference>
<protein>
    <submittedName>
        <fullName evidence="2">DNA-binding response regulator</fullName>
    </submittedName>
</protein>
<name>A0A4Z0GCL8_9ACTN</name>
<gene>
    <name evidence="2" type="ORF">E4099_27570</name>
</gene>
<proteinExistence type="predicted"/>
<evidence type="ECO:0000259" key="1">
    <source>
        <dbReference type="SMART" id="SM00421"/>
    </source>
</evidence>
<dbReference type="OrthoDB" id="4266042at2"/>
<dbReference type="GO" id="GO:0006355">
    <property type="term" value="P:regulation of DNA-templated transcription"/>
    <property type="evidence" value="ECO:0007669"/>
    <property type="project" value="InterPro"/>
</dbReference>
<dbReference type="Gene3D" id="1.10.10.10">
    <property type="entry name" value="Winged helix-like DNA-binding domain superfamily/Winged helix DNA-binding domain"/>
    <property type="match status" value="1"/>
</dbReference>
<dbReference type="EMBL" id="SRID01000394">
    <property type="protein sequence ID" value="TGA92536.1"/>
    <property type="molecule type" value="Genomic_DNA"/>
</dbReference>
<sequence>MNERAPLGSAGPDVPDDTIERTLRQVRTLIESTVAEHRARQDRDRQVAEVGVAMADAEIRAAAAQVARSARQTVDVVLPDQGTGTAPLHNALAELAAGIGEPVSVRLLCGRPPECWTGRAEVRTSQVPLPTLVMADRGSALVCAESAAGRQTSMVRDPEVVRTLHSLFVSVWGGATRLGGPFEFDNRARADMVRRVLERLRDGVTDEAAARDLAVSVRTYRRYVTAILELLGASSRFQAGVRATELGILRDR</sequence>
<evidence type="ECO:0000313" key="2">
    <source>
        <dbReference type="EMBL" id="TGA92536.1"/>
    </source>
</evidence>
<dbReference type="AlphaFoldDB" id="A0A4Z0GCL8"/>
<comment type="caution">
    <text evidence="2">The sequence shown here is derived from an EMBL/GenBank/DDBJ whole genome shotgun (WGS) entry which is preliminary data.</text>
</comment>
<dbReference type="Proteomes" id="UP000297948">
    <property type="component" value="Unassembled WGS sequence"/>
</dbReference>
<organism evidence="2 3">
    <name type="scientific">Streptomyces palmae</name>
    <dbReference type="NCBI Taxonomy" id="1701085"/>
    <lineage>
        <taxon>Bacteria</taxon>
        <taxon>Bacillati</taxon>
        <taxon>Actinomycetota</taxon>
        <taxon>Actinomycetes</taxon>
        <taxon>Kitasatosporales</taxon>
        <taxon>Streptomycetaceae</taxon>
        <taxon>Streptomyces</taxon>
    </lineage>
</organism>
<dbReference type="SMART" id="SM00421">
    <property type="entry name" value="HTH_LUXR"/>
    <property type="match status" value="1"/>
</dbReference>
<dbReference type="InterPro" id="IPR016032">
    <property type="entry name" value="Sig_transdc_resp-reg_C-effctor"/>
</dbReference>
<feature type="domain" description="HTH luxR-type" evidence="1">
    <location>
        <begin position="194"/>
        <end position="243"/>
    </location>
</feature>
<dbReference type="InterPro" id="IPR000792">
    <property type="entry name" value="Tscrpt_reg_LuxR_C"/>
</dbReference>
<dbReference type="GO" id="GO:0003677">
    <property type="term" value="F:DNA binding"/>
    <property type="evidence" value="ECO:0007669"/>
    <property type="project" value="UniProtKB-KW"/>
</dbReference>
<keyword evidence="3" id="KW-1185">Reference proteome</keyword>
<reference evidence="2 3" key="1">
    <citation type="submission" date="2019-03" db="EMBL/GenBank/DDBJ databases">
        <authorList>
            <person name="Gonzalez-Pimentel J.L."/>
        </authorList>
    </citation>
    <scope>NUCLEOTIDE SEQUENCE [LARGE SCALE GENOMIC DNA]</scope>
    <source>
        <strain evidence="2 3">JCM 31289</strain>
    </source>
</reference>
<evidence type="ECO:0000313" key="3">
    <source>
        <dbReference type="Proteomes" id="UP000297948"/>
    </source>
</evidence>
<dbReference type="RefSeq" id="WP_135341842.1">
    <property type="nucleotide sequence ID" value="NZ_JBHLTX010000054.1"/>
</dbReference>
<keyword evidence="2" id="KW-0238">DNA-binding</keyword>